<proteinExistence type="predicted"/>
<dbReference type="PANTHER" id="PTHR34710">
    <property type="entry name" value="OS03G0834100 PROTEIN"/>
    <property type="match status" value="1"/>
</dbReference>
<reference evidence="2" key="3">
    <citation type="journal article" date="2017" name="Nature">
        <title>Genome sequence of the progenitor of the wheat D genome Aegilops tauschii.</title>
        <authorList>
            <person name="Luo M.C."/>
            <person name="Gu Y.Q."/>
            <person name="Puiu D."/>
            <person name="Wang H."/>
            <person name="Twardziok S.O."/>
            <person name="Deal K.R."/>
            <person name="Huo N."/>
            <person name="Zhu T."/>
            <person name="Wang L."/>
            <person name="Wang Y."/>
            <person name="McGuire P.E."/>
            <person name="Liu S."/>
            <person name="Long H."/>
            <person name="Ramasamy R.K."/>
            <person name="Rodriguez J.C."/>
            <person name="Van S.L."/>
            <person name="Yuan L."/>
            <person name="Wang Z."/>
            <person name="Xia Z."/>
            <person name="Xiao L."/>
            <person name="Anderson O.D."/>
            <person name="Ouyang S."/>
            <person name="Liang Y."/>
            <person name="Zimin A.V."/>
            <person name="Pertea G."/>
            <person name="Qi P."/>
            <person name="Bennetzen J.L."/>
            <person name="Dai X."/>
            <person name="Dawson M.W."/>
            <person name="Muller H.G."/>
            <person name="Kugler K."/>
            <person name="Rivarola-Duarte L."/>
            <person name="Spannagl M."/>
            <person name="Mayer K.F.X."/>
            <person name="Lu F.H."/>
            <person name="Bevan M.W."/>
            <person name="Leroy P."/>
            <person name="Li P."/>
            <person name="You F.M."/>
            <person name="Sun Q."/>
            <person name="Liu Z."/>
            <person name="Lyons E."/>
            <person name="Wicker T."/>
            <person name="Salzberg S.L."/>
            <person name="Devos K.M."/>
            <person name="Dvorak J."/>
        </authorList>
    </citation>
    <scope>NUCLEOTIDE SEQUENCE [LARGE SCALE GENOMIC DNA]</scope>
    <source>
        <strain evidence="2">cv. AL8/78</strain>
    </source>
</reference>
<evidence type="ECO:0000313" key="2">
    <source>
        <dbReference type="EnsemblPlants" id="AET2Gv21269800.2"/>
    </source>
</evidence>
<name>A0A453DJH0_AEGTS</name>
<dbReference type="Pfam" id="PF12274">
    <property type="entry name" value="DUF3615"/>
    <property type="match status" value="1"/>
</dbReference>
<feature type="domain" description="DUF3615" evidence="1">
    <location>
        <begin position="54"/>
        <end position="178"/>
    </location>
</feature>
<evidence type="ECO:0000259" key="1">
    <source>
        <dbReference type="Pfam" id="PF12274"/>
    </source>
</evidence>
<reference evidence="3" key="1">
    <citation type="journal article" date="2014" name="Science">
        <title>Ancient hybridizations among the ancestral genomes of bread wheat.</title>
        <authorList>
            <consortium name="International Wheat Genome Sequencing Consortium,"/>
            <person name="Marcussen T."/>
            <person name="Sandve S.R."/>
            <person name="Heier L."/>
            <person name="Spannagl M."/>
            <person name="Pfeifer M."/>
            <person name="Jakobsen K.S."/>
            <person name="Wulff B.B."/>
            <person name="Steuernagel B."/>
            <person name="Mayer K.F."/>
            <person name="Olsen O.A."/>
        </authorList>
    </citation>
    <scope>NUCLEOTIDE SEQUENCE [LARGE SCALE GENOMIC DNA]</scope>
    <source>
        <strain evidence="3">cv. AL8/78</strain>
    </source>
</reference>
<reference evidence="3" key="2">
    <citation type="journal article" date="2017" name="Nat. Plants">
        <title>The Aegilops tauschii genome reveals multiple impacts of transposons.</title>
        <authorList>
            <person name="Zhao G."/>
            <person name="Zou C."/>
            <person name="Li K."/>
            <person name="Wang K."/>
            <person name="Li T."/>
            <person name="Gao L."/>
            <person name="Zhang X."/>
            <person name="Wang H."/>
            <person name="Yang Z."/>
            <person name="Liu X."/>
            <person name="Jiang W."/>
            <person name="Mao L."/>
            <person name="Kong X."/>
            <person name="Jiao Y."/>
            <person name="Jia J."/>
        </authorList>
    </citation>
    <scope>NUCLEOTIDE SEQUENCE [LARGE SCALE GENOMIC DNA]</scope>
    <source>
        <strain evidence="3">cv. AL8/78</strain>
    </source>
</reference>
<sequence>VLFPSADAAVDWMARRMIPRVLPPFDLPPLDARHPCTPEEFDNFHTCRLGLALHALKHYNSKHPDAEFWSPDQPKVASTGFRDDIWYHLNFFARRKEDDDDEERFFAELRFIQCPRRLIIKSCTILSRFYYRSRSHATQLGPFLAYSLPLVSLTTEEPLCRFKSSCALCPDESKILHPNHVQLGCGKKEHEEELYHEKHRWDWDPRRKDYFRREMLEEPFQLDRCPNFGREKRGPRRGTLT</sequence>
<evidence type="ECO:0000313" key="3">
    <source>
        <dbReference type="Proteomes" id="UP000015105"/>
    </source>
</evidence>
<dbReference type="Proteomes" id="UP000015105">
    <property type="component" value="Chromosome 2D"/>
</dbReference>
<dbReference type="EnsemblPlants" id="AET2Gv21269800.2">
    <property type="protein sequence ID" value="AET2Gv21269800.2"/>
    <property type="gene ID" value="AET2Gv21269800"/>
</dbReference>
<organism evidence="2 3">
    <name type="scientific">Aegilops tauschii subsp. strangulata</name>
    <name type="common">Goatgrass</name>
    <dbReference type="NCBI Taxonomy" id="200361"/>
    <lineage>
        <taxon>Eukaryota</taxon>
        <taxon>Viridiplantae</taxon>
        <taxon>Streptophyta</taxon>
        <taxon>Embryophyta</taxon>
        <taxon>Tracheophyta</taxon>
        <taxon>Spermatophyta</taxon>
        <taxon>Magnoliopsida</taxon>
        <taxon>Liliopsida</taxon>
        <taxon>Poales</taxon>
        <taxon>Poaceae</taxon>
        <taxon>BOP clade</taxon>
        <taxon>Pooideae</taxon>
        <taxon>Triticodae</taxon>
        <taxon>Triticeae</taxon>
        <taxon>Triticinae</taxon>
        <taxon>Aegilops</taxon>
    </lineage>
</organism>
<reference evidence="2" key="4">
    <citation type="submission" date="2019-03" db="UniProtKB">
        <authorList>
            <consortium name="EnsemblPlants"/>
        </authorList>
    </citation>
    <scope>IDENTIFICATION</scope>
</reference>
<dbReference type="Gramene" id="AET2Gv21269800.2">
    <property type="protein sequence ID" value="AET2Gv21269800.2"/>
    <property type="gene ID" value="AET2Gv21269800"/>
</dbReference>
<keyword evidence="3" id="KW-1185">Reference proteome</keyword>
<protein>
    <recommendedName>
        <fullName evidence="1">DUF3615 domain-containing protein</fullName>
    </recommendedName>
</protein>
<dbReference type="PANTHER" id="PTHR34710:SF8">
    <property type="entry name" value="CYSTATIN DOMAIN-CONTAINING PROTEIN"/>
    <property type="match status" value="1"/>
</dbReference>
<dbReference type="AlphaFoldDB" id="A0A453DJH0"/>
<reference evidence="2" key="5">
    <citation type="journal article" date="2021" name="G3 (Bethesda)">
        <title>Aegilops tauschii genome assembly Aet v5.0 features greater sequence contiguity and improved annotation.</title>
        <authorList>
            <person name="Wang L."/>
            <person name="Zhu T."/>
            <person name="Rodriguez J.C."/>
            <person name="Deal K.R."/>
            <person name="Dubcovsky J."/>
            <person name="McGuire P.E."/>
            <person name="Lux T."/>
            <person name="Spannagl M."/>
            <person name="Mayer K.F.X."/>
            <person name="Baldrich P."/>
            <person name="Meyers B.C."/>
            <person name="Huo N."/>
            <person name="Gu Y.Q."/>
            <person name="Zhou H."/>
            <person name="Devos K.M."/>
            <person name="Bennetzen J.L."/>
            <person name="Unver T."/>
            <person name="Budak H."/>
            <person name="Gulick P.J."/>
            <person name="Galiba G."/>
            <person name="Kalapos B."/>
            <person name="Nelson D.R."/>
            <person name="Li P."/>
            <person name="You F.M."/>
            <person name="Luo M.C."/>
            <person name="Dvorak J."/>
        </authorList>
    </citation>
    <scope>NUCLEOTIDE SEQUENCE [LARGE SCALE GENOMIC DNA]</scope>
    <source>
        <strain evidence="2">cv. AL8/78</strain>
    </source>
</reference>
<dbReference type="InterPro" id="IPR022059">
    <property type="entry name" value="DUF3615"/>
</dbReference>
<accession>A0A453DJH0</accession>